<dbReference type="InterPro" id="IPR050832">
    <property type="entry name" value="Bact_Acetyltransf"/>
</dbReference>
<evidence type="ECO:0000256" key="2">
    <source>
        <dbReference type="ARBA" id="ARBA00023315"/>
    </source>
</evidence>
<dbReference type="NCBIfam" id="NF002959">
    <property type="entry name" value="PRK03624.1"/>
    <property type="match status" value="1"/>
</dbReference>
<accession>A0A545TQ38</accession>
<keyword evidence="1 4" id="KW-0808">Transferase</keyword>
<protein>
    <submittedName>
        <fullName evidence="4">GNAT family acetyltransferase</fullName>
        <ecNumber evidence="4">2.3.1.-</ecNumber>
    </submittedName>
</protein>
<dbReference type="InterPro" id="IPR000182">
    <property type="entry name" value="GNAT_dom"/>
</dbReference>
<dbReference type="AlphaFoldDB" id="A0A545TQ38"/>
<comment type="caution">
    <text evidence="4">The sequence shown here is derived from an EMBL/GenBank/DDBJ whole genome shotgun (WGS) entry which is preliminary data.</text>
</comment>
<evidence type="ECO:0000259" key="3">
    <source>
        <dbReference type="PROSITE" id="PS51186"/>
    </source>
</evidence>
<proteinExistence type="predicted"/>
<evidence type="ECO:0000313" key="4">
    <source>
        <dbReference type="EMBL" id="TQV79343.1"/>
    </source>
</evidence>
<gene>
    <name evidence="4" type="ORF">FKG95_17000</name>
</gene>
<dbReference type="RefSeq" id="WP_142897567.1">
    <property type="nucleotide sequence ID" value="NZ_ML660056.1"/>
</dbReference>
<evidence type="ECO:0000313" key="5">
    <source>
        <dbReference type="Proteomes" id="UP000315252"/>
    </source>
</evidence>
<dbReference type="CDD" id="cd04301">
    <property type="entry name" value="NAT_SF"/>
    <property type="match status" value="2"/>
</dbReference>
<keyword evidence="2 4" id="KW-0012">Acyltransferase</keyword>
<dbReference type="PROSITE" id="PS51186">
    <property type="entry name" value="GNAT"/>
    <property type="match status" value="2"/>
</dbReference>
<feature type="domain" description="N-acetyltransferase" evidence="3">
    <location>
        <begin position="163"/>
        <end position="334"/>
    </location>
</feature>
<dbReference type="GO" id="GO:0016747">
    <property type="term" value="F:acyltransferase activity, transferring groups other than amino-acyl groups"/>
    <property type="evidence" value="ECO:0007669"/>
    <property type="project" value="InterPro"/>
</dbReference>
<name>A0A545TQ38_9PROT</name>
<dbReference type="Gene3D" id="3.40.630.30">
    <property type="match status" value="2"/>
</dbReference>
<dbReference type="SUPFAM" id="SSF55729">
    <property type="entry name" value="Acyl-CoA N-acyltransferases (Nat)"/>
    <property type="match status" value="2"/>
</dbReference>
<sequence>MGGKTDLTLRNYTTADRDQVVALWDRCGLLVWYNDPDKDIARWIENPSSEILLGVLGDEIVATICVGNDGHRGRLNYLASAPEHRGKGFASAMVSAAEDWLRDRNVPKVELLIRENNLGVKNFYRRVGYHQNNCHIMQRWLIDGMPTPANDAPRTDGKLENTITYLEMTERPLQQIPKLTGDRTVALLGCKQPPLSFYRFLYNSVGEPWFWWERRTMDDESLQKIIHDPMVEIYVLYVEGAPAGYAELDRRIDKEVELAYFGLLPEFIGQGLGPYLLASAIDIAWSYSPERVHLHTNTLDHPKALPVYQRCGFVPYKQENIIIDDPRLTGAFPA</sequence>
<feature type="domain" description="N-acetyltransferase" evidence="3">
    <location>
        <begin position="7"/>
        <end position="150"/>
    </location>
</feature>
<dbReference type="EC" id="2.3.1.-" evidence="4"/>
<evidence type="ECO:0000256" key="1">
    <source>
        <dbReference type="ARBA" id="ARBA00022679"/>
    </source>
</evidence>
<dbReference type="Pfam" id="PF00583">
    <property type="entry name" value="Acetyltransf_1"/>
    <property type="match status" value="2"/>
</dbReference>
<dbReference type="PANTHER" id="PTHR43877">
    <property type="entry name" value="AMINOALKYLPHOSPHONATE N-ACETYLTRANSFERASE-RELATED-RELATED"/>
    <property type="match status" value="1"/>
</dbReference>
<keyword evidence="5" id="KW-1185">Reference proteome</keyword>
<dbReference type="Proteomes" id="UP000315252">
    <property type="component" value="Unassembled WGS sequence"/>
</dbReference>
<dbReference type="OrthoDB" id="275336at2"/>
<dbReference type="EMBL" id="VHSH01000005">
    <property type="protein sequence ID" value="TQV79343.1"/>
    <property type="molecule type" value="Genomic_DNA"/>
</dbReference>
<dbReference type="InterPro" id="IPR016181">
    <property type="entry name" value="Acyl_CoA_acyltransferase"/>
</dbReference>
<reference evidence="4 5" key="1">
    <citation type="submission" date="2019-06" db="EMBL/GenBank/DDBJ databases">
        <title>Whole genome sequence for Rhodospirillaceae sp. R148.</title>
        <authorList>
            <person name="Wang G."/>
        </authorList>
    </citation>
    <scope>NUCLEOTIDE SEQUENCE [LARGE SCALE GENOMIC DNA]</scope>
    <source>
        <strain evidence="4 5">R148</strain>
    </source>
</reference>
<organism evidence="4 5">
    <name type="scientific">Denitrobaculum tricleocarpae</name>
    <dbReference type="NCBI Taxonomy" id="2591009"/>
    <lineage>
        <taxon>Bacteria</taxon>
        <taxon>Pseudomonadati</taxon>
        <taxon>Pseudomonadota</taxon>
        <taxon>Alphaproteobacteria</taxon>
        <taxon>Rhodospirillales</taxon>
        <taxon>Rhodospirillaceae</taxon>
        <taxon>Denitrobaculum</taxon>
    </lineage>
</organism>